<organism evidence="1">
    <name type="scientific">bioreactor metagenome</name>
    <dbReference type="NCBI Taxonomy" id="1076179"/>
    <lineage>
        <taxon>unclassified sequences</taxon>
        <taxon>metagenomes</taxon>
        <taxon>ecological metagenomes</taxon>
    </lineage>
</organism>
<sequence>MREVEYISQYKIQQAEVFGEYPIEQDRCQRERHNNRHENARLEHSALAFVIEYEQGEQQGGQHGGHEIEECEHEGVLHGEQKRLVGEAGDIVLQSYECRCKVINEIIIGEAIPE</sequence>
<dbReference type="AlphaFoldDB" id="A0A645J8G1"/>
<reference evidence="1" key="1">
    <citation type="submission" date="2019-08" db="EMBL/GenBank/DDBJ databases">
        <authorList>
            <person name="Kucharzyk K."/>
            <person name="Murdoch R.W."/>
            <person name="Higgins S."/>
            <person name="Loffler F."/>
        </authorList>
    </citation>
    <scope>NUCLEOTIDE SEQUENCE</scope>
</reference>
<protein>
    <submittedName>
        <fullName evidence="1">Uncharacterized protein</fullName>
    </submittedName>
</protein>
<name>A0A645J8G1_9ZZZZ</name>
<gene>
    <name evidence="1" type="ORF">SDC9_203457</name>
</gene>
<comment type="caution">
    <text evidence="1">The sequence shown here is derived from an EMBL/GenBank/DDBJ whole genome shotgun (WGS) entry which is preliminary data.</text>
</comment>
<proteinExistence type="predicted"/>
<evidence type="ECO:0000313" key="1">
    <source>
        <dbReference type="EMBL" id="MPN55773.1"/>
    </source>
</evidence>
<accession>A0A645J8G1</accession>
<dbReference type="EMBL" id="VSSQ01125366">
    <property type="protein sequence ID" value="MPN55773.1"/>
    <property type="molecule type" value="Genomic_DNA"/>
</dbReference>